<evidence type="ECO:0000313" key="1">
    <source>
        <dbReference type="EMBL" id="BCY24212.1"/>
    </source>
</evidence>
<reference evidence="1" key="1">
    <citation type="submission" date="2021-06" db="EMBL/GenBank/DDBJ databases">
        <title>Genome sequence of Cutibacterium modestum strain KB17-24694.</title>
        <authorList>
            <person name="Dekio I."/>
            <person name="Asahina A."/>
            <person name="Nishida M."/>
        </authorList>
    </citation>
    <scope>NUCLEOTIDE SEQUENCE</scope>
    <source>
        <strain evidence="1">KB17-24694</strain>
    </source>
</reference>
<dbReference type="Proteomes" id="UP000825072">
    <property type="component" value="Chromosome 1"/>
</dbReference>
<proteinExistence type="predicted"/>
<evidence type="ECO:0000313" key="2">
    <source>
        <dbReference type="Proteomes" id="UP000825072"/>
    </source>
</evidence>
<dbReference type="AlphaFoldDB" id="A0AAD1KMW1"/>
<organism evidence="1 2">
    <name type="scientific">Cutibacterium modestum</name>
    <dbReference type="NCBI Taxonomy" id="2559073"/>
    <lineage>
        <taxon>Bacteria</taxon>
        <taxon>Bacillati</taxon>
        <taxon>Actinomycetota</taxon>
        <taxon>Actinomycetes</taxon>
        <taxon>Propionibacteriales</taxon>
        <taxon>Propionibacteriaceae</taxon>
        <taxon>Cutibacterium</taxon>
    </lineage>
</organism>
<sequence length="244" mass="27650">MRLLEELHHRRIHLPQARADDPNWEQEAQKWRNILAGTVWMEHRDFYDNHPEASAQLNTLIAPPTMYQASSGSSLDDPSYGALQQARAEHDDNRLLDFNSASQVAQSLPPLHLSNVRVSAQPTSAEARHLFRDTEYGYTLRIRFDTADGDSVVFDGNEFEPLDELLMDPAHVVIGTGPYLTGTDFPDTPASELAKKHHITVDCLILYDVEDYAMTGHDQLIATINPDEIPQLHAWVDRFLELVK</sequence>
<gene>
    <name evidence="1" type="ORF">KB1_02020</name>
</gene>
<name>A0AAD1KMW1_9ACTN</name>
<protein>
    <submittedName>
        <fullName evidence="1">Uncharacterized protein</fullName>
    </submittedName>
</protein>
<dbReference type="EMBL" id="AP024747">
    <property type="protein sequence ID" value="BCY24212.1"/>
    <property type="molecule type" value="Genomic_DNA"/>
</dbReference>
<accession>A0AAD1KMW1</accession>